<dbReference type="SUPFAM" id="SSF54427">
    <property type="entry name" value="NTF2-like"/>
    <property type="match status" value="1"/>
</dbReference>
<evidence type="ECO:0000259" key="1">
    <source>
        <dbReference type="Pfam" id="PF13577"/>
    </source>
</evidence>
<reference evidence="2 3" key="1">
    <citation type="submission" date="2017-05" db="EMBL/GenBank/DDBJ databases">
        <authorList>
            <person name="Song R."/>
            <person name="Chenine A.L."/>
            <person name="Ruprecht R.M."/>
        </authorList>
    </citation>
    <scope>NUCLEOTIDE SEQUENCE [LARGE SCALE GENOMIC DNA]</scope>
    <source>
        <strain evidence="2 3">CECT 7927</strain>
    </source>
</reference>
<gene>
    <name evidence="2" type="ORF">VIM7927_03696</name>
</gene>
<dbReference type="InterPro" id="IPR037401">
    <property type="entry name" value="SnoaL-like"/>
</dbReference>
<dbReference type="Pfam" id="PF13577">
    <property type="entry name" value="SnoaL_4"/>
    <property type="match status" value="1"/>
</dbReference>
<evidence type="ECO:0000313" key="3">
    <source>
        <dbReference type="Proteomes" id="UP000196125"/>
    </source>
</evidence>
<sequence length="182" mass="21356">MEFKLYYYFETSQYNVPVKKSKLNQIMNWRKNMTDNNQRINALLDREEIRELRLRYSQLLDGGQAERMGEVFTEDAEVKVTVGTMKGLAEIKQSLQAAYHTFDTQNRAHFPFVHAITNHNITLIDENNASGSCYLLDFVTDRDQAQHPFLLLGHYVDRYVRVNGEWRISHSELDVVWPAESH</sequence>
<dbReference type="EMBL" id="FXXI01000009">
    <property type="protein sequence ID" value="SMS02375.1"/>
    <property type="molecule type" value="Genomic_DNA"/>
</dbReference>
<dbReference type="InterPro" id="IPR032710">
    <property type="entry name" value="NTF2-like_dom_sf"/>
</dbReference>
<dbReference type="CDD" id="cd00531">
    <property type="entry name" value="NTF2_like"/>
    <property type="match status" value="1"/>
</dbReference>
<accession>A0A1Y6IXG4</accession>
<name>A0A1Y6IXG4_9VIBR</name>
<dbReference type="Proteomes" id="UP000196125">
    <property type="component" value="Unassembled WGS sequence"/>
</dbReference>
<feature type="domain" description="SnoaL-like" evidence="1">
    <location>
        <begin position="42"/>
        <end position="170"/>
    </location>
</feature>
<dbReference type="Gene3D" id="3.10.450.50">
    <property type="match status" value="1"/>
</dbReference>
<proteinExistence type="predicted"/>
<organism evidence="2 3">
    <name type="scientific">Vibrio mangrovi</name>
    <dbReference type="NCBI Taxonomy" id="474394"/>
    <lineage>
        <taxon>Bacteria</taxon>
        <taxon>Pseudomonadati</taxon>
        <taxon>Pseudomonadota</taxon>
        <taxon>Gammaproteobacteria</taxon>
        <taxon>Vibrionales</taxon>
        <taxon>Vibrionaceae</taxon>
        <taxon>Vibrio</taxon>
    </lineage>
</organism>
<dbReference type="AlphaFoldDB" id="A0A1Y6IXG4"/>
<protein>
    <recommendedName>
        <fullName evidence="1">SnoaL-like domain-containing protein</fullName>
    </recommendedName>
</protein>
<evidence type="ECO:0000313" key="2">
    <source>
        <dbReference type="EMBL" id="SMS02375.1"/>
    </source>
</evidence>